<comment type="caution">
    <text evidence="2">The sequence shown here is derived from an EMBL/GenBank/DDBJ whole genome shotgun (WGS) entry which is preliminary data.</text>
</comment>
<evidence type="ECO:0000313" key="3">
    <source>
        <dbReference type="Proteomes" id="UP000822688"/>
    </source>
</evidence>
<proteinExistence type="predicted"/>
<name>A0A8T0HHY8_CERPU</name>
<feature type="signal peptide" evidence="1">
    <location>
        <begin position="1"/>
        <end position="29"/>
    </location>
</feature>
<dbReference type="EMBL" id="CM026427">
    <property type="protein sequence ID" value="KAG0570134.1"/>
    <property type="molecule type" value="Genomic_DNA"/>
</dbReference>
<gene>
    <name evidence="2" type="ORF">KC19_6G141300</name>
</gene>
<keyword evidence="3" id="KW-1185">Reference proteome</keyword>
<feature type="chain" id="PRO_5035871644" evidence="1">
    <location>
        <begin position="30"/>
        <end position="100"/>
    </location>
</feature>
<evidence type="ECO:0000256" key="1">
    <source>
        <dbReference type="SAM" id="SignalP"/>
    </source>
</evidence>
<reference evidence="2 3" key="1">
    <citation type="submission" date="2020-06" db="EMBL/GenBank/DDBJ databases">
        <title>WGS assembly of Ceratodon purpureus strain R40.</title>
        <authorList>
            <person name="Carey S.B."/>
            <person name="Jenkins J."/>
            <person name="Shu S."/>
            <person name="Lovell J.T."/>
            <person name="Sreedasyam A."/>
            <person name="Maumus F."/>
            <person name="Tiley G.P."/>
            <person name="Fernandez-Pozo N."/>
            <person name="Barry K."/>
            <person name="Chen C."/>
            <person name="Wang M."/>
            <person name="Lipzen A."/>
            <person name="Daum C."/>
            <person name="Saski C.A."/>
            <person name="Payton A.C."/>
            <person name="Mcbreen J.C."/>
            <person name="Conrad R.E."/>
            <person name="Kollar L.M."/>
            <person name="Olsson S."/>
            <person name="Huttunen S."/>
            <person name="Landis J.B."/>
            <person name="Wickett N.J."/>
            <person name="Johnson M.G."/>
            <person name="Rensing S.A."/>
            <person name="Grimwood J."/>
            <person name="Schmutz J."/>
            <person name="Mcdaniel S.F."/>
        </authorList>
    </citation>
    <scope>NUCLEOTIDE SEQUENCE [LARGE SCALE GENOMIC DNA]</scope>
    <source>
        <strain evidence="2 3">R40</strain>
    </source>
</reference>
<sequence>MAISIGKSVVWTTSILLIVLLMVASSVEATRTLHEDPAGVRFDEDHMPQKLTTLRVAACAILGLPCGSEVLQCTARGGYCQGNTECCSRKCLTYLQRCVD</sequence>
<protein>
    <submittedName>
        <fullName evidence="2">Uncharacterized protein</fullName>
    </submittedName>
</protein>
<keyword evidence="1" id="KW-0732">Signal</keyword>
<organism evidence="2 3">
    <name type="scientific">Ceratodon purpureus</name>
    <name type="common">Fire moss</name>
    <name type="synonym">Dicranum purpureum</name>
    <dbReference type="NCBI Taxonomy" id="3225"/>
    <lineage>
        <taxon>Eukaryota</taxon>
        <taxon>Viridiplantae</taxon>
        <taxon>Streptophyta</taxon>
        <taxon>Embryophyta</taxon>
        <taxon>Bryophyta</taxon>
        <taxon>Bryophytina</taxon>
        <taxon>Bryopsida</taxon>
        <taxon>Dicranidae</taxon>
        <taxon>Pseudoditrichales</taxon>
        <taxon>Ditrichaceae</taxon>
        <taxon>Ceratodon</taxon>
    </lineage>
</organism>
<dbReference type="AlphaFoldDB" id="A0A8T0HHY8"/>
<dbReference type="Proteomes" id="UP000822688">
    <property type="component" value="Chromosome 6"/>
</dbReference>
<accession>A0A8T0HHY8</accession>
<evidence type="ECO:0000313" key="2">
    <source>
        <dbReference type="EMBL" id="KAG0570134.1"/>
    </source>
</evidence>